<dbReference type="PANTHER" id="PTHR21366">
    <property type="entry name" value="GLYOXALASE FAMILY PROTEIN"/>
    <property type="match status" value="1"/>
</dbReference>
<keyword evidence="12" id="KW-1185">Reference proteome</keyword>
<dbReference type="AlphaFoldDB" id="A0A7W6FSN1"/>
<keyword evidence="5 8" id="KW-0223">Dioxygenase</keyword>
<name>A0A7W6FSN1_9SPHN</name>
<dbReference type="Proteomes" id="UP000571950">
    <property type="component" value="Unassembled WGS sequence"/>
</dbReference>
<keyword evidence="3" id="KW-0479">Metal-binding</keyword>
<dbReference type="EMBL" id="JACIDT010000021">
    <property type="protein sequence ID" value="MBB3928229.1"/>
    <property type="molecule type" value="Genomic_DNA"/>
</dbReference>
<dbReference type="InterPro" id="IPR029068">
    <property type="entry name" value="Glyas_Bleomycin-R_OHBP_Dase"/>
</dbReference>
<evidence type="ECO:0000256" key="7">
    <source>
        <dbReference type="ARBA" id="ARBA00023004"/>
    </source>
</evidence>
<evidence type="ECO:0000256" key="6">
    <source>
        <dbReference type="ARBA" id="ARBA00023002"/>
    </source>
</evidence>
<organism evidence="11 12">
    <name type="scientific">Sphingobium jiangsuense</name>
    <dbReference type="NCBI Taxonomy" id="870476"/>
    <lineage>
        <taxon>Bacteria</taxon>
        <taxon>Pseudomonadati</taxon>
        <taxon>Pseudomonadota</taxon>
        <taxon>Alphaproteobacteria</taxon>
        <taxon>Sphingomonadales</taxon>
        <taxon>Sphingomonadaceae</taxon>
        <taxon>Sphingobium</taxon>
    </lineage>
</organism>
<feature type="domain" description="VOC" evidence="10">
    <location>
        <begin position="22"/>
        <end position="139"/>
    </location>
</feature>
<dbReference type="PROSITE" id="PS00082">
    <property type="entry name" value="EXTRADIOL_DIOXYGENAS"/>
    <property type="match status" value="1"/>
</dbReference>
<reference evidence="11 12" key="1">
    <citation type="submission" date="2020-08" db="EMBL/GenBank/DDBJ databases">
        <title>Genomic Encyclopedia of Type Strains, Phase IV (KMG-IV): sequencing the most valuable type-strain genomes for metagenomic binning, comparative biology and taxonomic classification.</title>
        <authorList>
            <person name="Goeker M."/>
        </authorList>
    </citation>
    <scope>NUCLEOTIDE SEQUENCE [LARGE SCALE GENOMIC DNA]</scope>
    <source>
        <strain evidence="11 12">DSM 26189</strain>
    </source>
</reference>
<evidence type="ECO:0000256" key="2">
    <source>
        <dbReference type="ARBA" id="ARBA00008784"/>
    </source>
</evidence>
<evidence type="ECO:0000256" key="8">
    <source>
        <dbReference type="RuleBase" id="RU000683"/>
    </source>
</evidence>
<dbReference type="InterPro" id="IPR037523">
    <property type="entry name" value="VOC_core"/>
</dbReference>
<keyword evidence="4 8" id="KW-0058">Aromatic hydrocarbons catabolism</keyword>
<dbReference type="GO" id="GO:0008198">
    <property type="term" value="F:ferrous iron binding"/>
    <property type="evidence" value="ECO:0007669"/>
    <property type="project" value="InterPro"/>
</dbReference>
<dbReference type="Gene3D" id="3.10.180.10">
    <property type="entry name" value="2,3-Dihydroxybiphenyl 1,2-Dioxygenase, domain 1"/>
    <property type="match status" value="1"/>
</dbReference>
<comment type="caution">
    <text evidence="11">The sequence shown here is derived from an EMBL/GenBank/DDBJ whole genome shotgun (WGS) entry which is preliminary data.</text>
</comment>
<gene>
    <name evidence="11" type="ORF">GGR43_003973</name>
</gene>
<keyword evidence="7 8" id="KW-0408">Iron</keyword>
<protein>
    <submittedName>
        <fullName evidence="11">Catechol-2,3-dioxygenase</fullName>
    </submittedName>
</protein>
<dbReference type="SUPFAM" id="SSF54593">
    <property type="entry name" value="Glyoxalase/Bleomycin resistance protein/Dihydroxybiphenyl dioxygenase"/>
    <property type="match status" value="1"/>
</dbReference>
<comment type="cofactor">
    <cofactor evidence="1 8">
        <name>Fe(2+)</name>
        <dbReference type="ChEBI" id="CHEBI:29033"/>
    </cofactor>
</comment>
<sequence length="200" mass="21775">MTAADTATTAPPATGAITSPIKLAHIVLRTSRFREMIDWYSTALGAHIAYADDGIAFLCYDDEHHRVAFINIPGLADQPAGAAGVHHIAFTYENLHQLLDNHARLAEQGIEPVWCVNHGPTTSIYYADPDGNQLEFQVDNYDTVEEAGEFMFTEAFATNPIGVDFDPAELRRRLAAGEAEASVKLRPASGPRGVDSIPLR</sequence>
<comment type="similarity">
    <text evidence="2 8">Belongs to the extradiol ring-cleavage dioxygenase family.</text>
</comment>
<dbReference type="InterPro" id="IPR000486">
    <property type="entry name" value="Xdiol_ring_cleave_dOase_1/2"/>
</dbReference>
<evidence type="ECO:0000256" key="9">
    <source>
        <dbReference type="SAM" id="MobiDB-lite"/>
    </source>
</evidence>
<feature type="region of interest" description="Disordered" evidence="9">
    <location>
        <begin position="181"/>
        <end position="200"/>
    </location>
</feature>
<evidence type="ECO:0000313" key="12">
    <source>
        <dbReference type="Proteomes" id="UP000571950"/>
    </source>
</evidence>
<dbReference type="PROSITE" id="PS51819">
    <property type="entry name" value="VOC"/>
    <property type="match status" value="1"/>
</dbReference>
<evidence type="ECO:0000259" key="10">
    <source>
        <dbReference type="PROSITE" id="PS51819"/>
    </source>
</evidence>
<evidence type="ECO:0000256" key="5">
    <source>
        <dbReference type="ARBA" id="ARBA00022964"/>
    </source>
</evidence>
<proteinExistence type="inferred from homology"/>
<keyword evidence="6 8" id="KW-0560">Oxidoreductase</keyword>
<dbReference type="PANTHER" id="PTHR21366:SF14">
    <property type="entry name" value="GLYOXALASE DOMAIN-CONTAINING PROTEIN 5"/>
    <property type="match status" value="1"/>
</dbReference>
<dbReference type="GO" id="GO:0051213">
    <property type="term" value="F:dioxygenase activity"/>
    <property type="evidence" value="ECO:0007669"/>
    <property type="project" value="UniProtKB-KW"/>
</dbReference>
<evidence type="ECO:0000256" key="4">
    <source>
        <dbReference type="ARBA" id="ARBA00022797"/>
    </source>
</evidence>
<evidence type="ECO:0000256" key="3">
    <source>
        <dbReference type="ARBA" id="ARBA00022723"/>
    </source>
</evidence>
<dbReference type="InterPro" id="IPR050383">
    <property type="entry name" value="GlyoxalaseI/FosfomycinResist"/>
</dbReference>
<dbReference type="Pfam" id="PF00903">
    <property type="entry name" value="Glyoxalase"/>
    <property type="match status" value="1"/>
</dbReference>
<accession>A0A7W6FSN1</accession>
<dbReference type="InterPro" id="IPR004360">
    <property type="entry name" value="Glyas_Fos-R_dOase_dom"/>
</dbReference>
<evidence type="ECO:0000313" key="11">
    <source>
        <dbReference type="EMBL" id="MBB3928229.1"/>
    </source>
</evidence>
<evidence type="ECO:0000256" key="1">
    <source>
        <dbReference type="ARBA" id="ARBA00001954"/>
    </source>
</evidence>
<dbReference type="RefSeq" id="WP_223177534.1">
    <property type="nucleotide sequence ID" value="NZ_BSPS01000011.1"/>
</dbReference>